<sequence length="448" mass="48084">MSSGKPNKMLRWRRRLAARLAKPQTLFLGPDGVQTVEGQVLPFADWCASHAGQAADVIVSARLLHELVCEPGLPLDDEAALQTYARQLFSHYFGAAAQRWPLAGWRAGSRRGAAALHGLDWAALQQATDEADVDLRSARPAWAPLLQRLAREQATAALAWVEGSLLSWVVLKAGDVAAVRQQRLVEPTLAALAETLNELRAADAVDAVTAAGYGLTGEASMPAQMQVLGRLDATQPELGLFAQATRTADRALPQPDFLAQRVRHSLLAWPLALTGLLVLATAGWSAVDSHRQHDEAQAGVDGLAARVAGRKPVAAAAPRITRTTTTADADRLRSAAEVQALLQQNWEPLLANVEEAGASLPAGQLSWLSLDYSAGRNELRLEGLVQDKAVALQLVDRLAAAPGWGNVVLSRFQNGEQGLVGQRFELGARLQTDRLKAELPAKEEHKPS</sequence>
<keyword evidence="2" id="KW-1185">Reference proteome</keyword>
<dbReference type="EMBL" id="JAXCLA010000012">
    <property type="protein sequence ID" value="MDY0748832.1"/>
    <property type="molecule type" value="Genomic_DNA"/>
</dbReference>
<evidence type="ECO:0000313" key="1">
    <source>
        <dbReference type="EMBL" id="MDY0748832.1"/>
    </source>
</evidence>
<accession>A0ABU5DR79</accession>
<proteinExistence type="predicted"/>
<name>A0ABU5DR79_9BURK</name>
<comment type="caution">
    <text evidence="1">The sequence shown here is derived from an EMBL/GenBank/DDBJ whole genome shotgun (WGS) entry which is preliminary data.</text>
</comment>
<gene>
    <name evidence="1" type="ORF">SNE35_30315</name>
</gene>
<reference evidence="1 2" key="1">
    <citation type="submission" date="2023-11" db="EMBL/GenBank/DDBJ databases">
        <title>Paucibacter sp. nov., isolated from fresh soil in Korea.</title>
        <authorList>
            <person name="Le N.T.T."/>
        </authorList>
    </citation>
    <scope>NUCLEOTIDE SEQUENCE [LARGE SCALE GENOMIC DNA]</scope>
    <source>
        <strain evidence="1 2">R3-3</strain>
    </source>
</reference>
<evidence type="ECO:0000313" key="2">
    <source>
        <dbReference type="Proteomes" id="UP001285263"/>
    </source>
</evidence>
<dbReference type="RefSeq" id="WP_320426802.1">
    <property type="nucleotide sequence ID" value="NZ_JAXCLA010000012.1"/>
</dbReference>
<dbReference type="Proteomes" id="UP001285263">
    <property type="component" value="Unassembled WGS sequence"/>
</dbReference>
<protein>
    <recommendedName>
        <fullName evidence="3">GspL cytoplasmic actin-ATPase-like domain-containing protein</fullName>
    </recommendedName>
</protein>
<evidence type="ECO:0008006" key="3">
    <source>
        <dbReference type="Google" id="ProtNLM"/>
    </source>
</evidence>
<organism evidence="1 2">
    <name type="scientific">Roseateles agri</name>
    <dbReference type="NCBI Taxonomy" id="3098619"/>
    <lineage>
        <taxon>Bacteria</taxon>
        <taxon>Pseudomonadati</taxon>
        <taxon>Pseudomonadota</taxon>
        <taxon>Betaproteobacteria</taxon>
        <taxon>Burkholderiales</taxon>
        <taxon>Sphaerotilaceae</taxon>
        <taxon>Roseateles</taxon>
    </lineage>
</organism>